<comment type="similarity">
    <text evidence="1">Belongs to the SMP-30/CGR1 family.</text>
</comment>
<evidence type="ECO:0000256" key="3">
    <source>
        <dbReference type="PIRSR" id="PIRSR605511-2"/>
    </source>
</evidence>
<proteinExistence type="inferred from homology"/>
<keyword evidence="3" id="KW-0479">Metal-binding</keyword>
<keyword evidence="3" id="KW-0862">Zinc</keyword>
<dbReference type="PANTHER" id="PTHR10907">
    <property type="entry name" value="REGUCALCIN"/>
    <property type="match status" value="1"/>
</dbReference>
<accession>A0A6J4GZU0</accession>
<evidence type="ECO:0000259" key="4">
    <source>
        <dbReference type="Pfam" id="PF08450"/>
    </source>
</evidence>
<dbReference type="SMART" id="SM00135">
    <property type="entry name" value="LY"/>
    <property type="match status" value="1"/>
</dbReference>
<protein>
    <recommendedName>
        <fullName evidence="4">SMP-30/Gluconolactonase/LRE-like region domain-containing protein</fullName>
    </recommendedName>
</protein>
<dbReference type="GO" id="GO:0019853">
    <property type="term" value="P:L-ascorbic acid biosynthetic process"/>
    <property type="evidence" value="ECO:0007669"/>
    <property type="project" value="TreeGrafter"/>
</dbReference>
<feature type="binding site" evidence="3">
    <location>
        <position position="19"/>
    </location>
    <ligand>
        <name>a divalent metal cation</name>
        <dbReference type="ChEBI" id="CHEBI:60240"/>
    </ligand>
</feature>
<feature type="active site" description="Proton donor/acceptor" evidence="2">
    <location>
        <position position="199"/>
    </location>
</feature>
<dbReference type="InterPro" id="IPR005511">
    <property type="entry name" value="SMP-30"/>
</dbReference>
<feature type="binding site" evidence="3">
    <location>
        <position position="105"/>
    </location>
    <ligand>
        <name>substrate</name>
    </ligand>
</feature>
<dbReference type="InterPro" id="IPR000033">
    <property type="entry name" value="LDLR_classB_rpt"/>
</dbReference>
<comment type="cofactor">
    <cofactor evidence="3">
        <name>Zn(2+)</name>
        <dbReference type="ChEBI" id="CHEBI:29105"/>
    </cofactor>
    <text evidence="3">Binds 1 divalent metal cation per subunit.</text>
</comment>
<dbReference type="Gene3D" id="2.120.10.30">
    <property type="entry name" value="TolB, C-terminal domain"/>
    <property type="match status" value="1"/>
</dbReference>
<feature type="binding site" evidence="3">
    <location>
        <position position="149"/>
    </location>
    <ligand>
        <name>a divalent metal cation</name>
        <dbReference type="ChEBI" id="CHEBI:60240"/>
    </ligand>
</feature>
<evidence type="ECO:0000313" key="5">
    <source>
        <dbReference type="EMBL" id="CAA9210589.1"/>
    </source>
</evidence>
<dbReference type="Pfam" id="PF08450">
    <property type="entry name" value="SGL"/>
    <property type="match status" value="1"/>
</dbReference>
<dbReference type="SUPFAM" id="SSF63829">
    <property type="entry name" value="Calcium-dependent phosphotriesterase"/>
    <property type="match status" value="1"/>
</dbReference>
<evidence type="ECO:0000256" key="2">
    <source>
        <dbReference type="PIRSR" id="PIRSR605511-1"/>
    </source>
</evidence>
<reference evidence="5" key="1">
    <citation type="submission" date="2020-02" db="EMBL/GenBank/DDBJ databases">
        <authorList>
            <person name="Meier V. D."/>
        </authorList>
    </citation>
    <scope>NUCLEOTIDE SEQUENCE</scope>
    <source>
        <strain evidence="5">AVDCRST_MAG63</strain>
    </source>
</reference>
<feature type="binding site" evidence="3">
    <location>
        <position position="199"/>
    </location>
    <ligand>
        <name>a divalent metal cation</name>
        <dbReference type="ChEBI" id="CHEBI:60240"/>
    </ligand>
</feature>
<organism evidence="5">
    <name type="scientific">uncultured Armatimonadetes bacterium</name>
    <dbReference type="NCBI Taxonomy" id="157466"/>
    <lineage>
        <taxon>Bacteria</taxon>
        <taxon>Bacillati</taxon>
        <taxon>Armatimonadota</taxon>
        <taxon>environmental samples</taxon>
    </lineage>
</organism>
<feature type="domain" description="SMP-30/Gluconolactonase/LRE-like region" evidence="4">
    <location>
        <begin position="18"/>
        <end position="258"/>
    </location>
</feature>
<dbReference type="GO" id="GO:0005509">
    <property type="term" value="F:calcium ion binding"/>
    <property type="evidence" value="ECO:0007669"/>
    <property type="project" value="TreeGrafter"/>
</dbReference>
<gene>
    <name evidence="5" type="ORF">AVDCRST_MAG63-1515</name>
</gene>
<dbReference type="EMBL" id="CADCTO010000001">
    <property type="protein sequence ID" value="CAA9210589.1"/>
    <property type="molecule type" value="Genomic_DNA"/>
</dbReference>
<sequence length="294" mass="32283">MSTTYTTTPLVNEHCATGENPYWRPDDGRVYWTDIPNGRIYRYDPATGAHETVYDDPGAQVGGFTLQADGDWLLFRETDIATMAADGRHVRTVLPFRDEGAKRFNDVIADPEGRVFAGTIGVTKESGGLYRIDTDGAVTKVRSGTGNGNGMGFTPDGSRFYWTDSTAKRIYRYRYDRATGELSDETVFYQGSPEEGTPDGMAVDGEGFVWSARFRGSAILKHAPDDGRVLDRITLPAAKVTSLFFGGLELETLYVTTAGGGEPDSADVDGTLFQVTLDRPVRGQHEFRSRILSD</sequence>
<dbReference type="PANTHER" id="PTHR10907:SF47">
    <property type="entry name" value="REGUCALCIN"/>
    <property type="match status" value="1"/>
</dbReference>
<evidence type="ECO:0000256" key="1">
    <source>
        <dbReference type="ARBA" id="ARBA00008853"/>
    </source>
</evidence>
<dbReference type="PRINTS" id="PR01790">
    <property type="entry name" value="SMP30FAMILY"/>
</dbReference>
<feature type="binding site" evidence="3">
    <location>
        <position position="103"/>
    </location>
    <ligand>
        <name>substrate</name>
    </ligand>
</feature>
<dbReference type="InterPro" id="IPR011042">
    <property type="entry name" value="6-blade_b-propeller_TolB-like"/>
</dbReference>
<dbReference type="GO" id="GO:0004341">
    <property type="term" value="F:gluconolactonase activity"/>
    <property type="evidence" value="ECO:0007669"/>
    <property type="project" value="TreeGrafter"/>
</dbReference>
<dbReference type="AlphaFoldDB" id="A0A6J4GZU0"/>
<dbReference type="InterPro" id="IPR013658">
    <property type="entry name" value="SGL"/>
</dbReference>
<name>A0A6J4GZU0_9BACT</name>